<dbReference type="SUPFAM" id="SSF54695">
    <property type="entry name" value="POZ domain"/>
    <property type="match status" value="1"/>
</dbReference>
<evidence type="ECO:0008006" key="3">
    <source>
        <dbReference type="Google" id="ProtNLM"/>
    </source>
</evidence>
<name>A0A165E932_EXIGL</name>
<accession>A0A165E932</accession>
<protein>
    <recommendedName>
        <fullName evidence="3">BTB domain-containing protein</fullName>
    </recommendedName>
</protein>
<organism evidence="1 2">
    <name type="scientific">Exidia glandulosa HHB12029</name>
    <dbReference type="NCBI Taxonomy" id="1314781"/>
    <lineage>
        <taxon>Eukaryota</taxon>
        <taxon>Fungi</taxon>
        <taxon>Dikarya</taxon>
        <taxon>Basidiomycota</taxon>
        <taxon>Agaricomycotina</taxon>
        <taxon>Agaricomycetes</taxon>
        <taxon>Auriculariales</taxon>
        <taxon>Exidiaceae</taxon>
        <taxon>Exidia</taxon>
    </lineage>
</organism>
<dbReference type="InParanoid" id="A0A165E932"/>
<dbReference type="Proteomes" id="UP000077266">
    <property type="component" value="Unassembled WGS sequence"/>
</dbReference>
<dbReference type="EMBL" id="KV426158">
    <property type="protein sequence ID" value="KZV86362.1"/>
    <property type="molecule type" value="Genomic_DNA"/>
</dbReference>
<dbReference type="OrthoDB" id="2370221at2759"/>
<dbReference type="Gene3D" id="3.30.710.10">
    <property type="entry name" value="Potassium Channel Kv1.1, Chain A"/>
    <property type="match status" value="1"/>
</dbReference>
<sequence>MPDKYTVVLRGEAFTLSRDQLQTDSPNYFTELFLGDFEESRTHKVELSRSPQLFRAVVEYMSGYSILPLAPAIIPPAMTAATALENLLRDAEYYGLDGLVHLIRMRPRAVPAPTEAYRALDIAPREALSFQNIITMGKDASDVVFEPDHGIGTLVDGQWKRILICKDVKIM</sequence>
<gene>
    <name evidence="1" type="ORF">EXIGLDRAFT_226361</name>
</gene>
<keyword evidence="2" id="KW-1185">Reference proteome</keyword>
<proteinExistence type="predicted"/>
<dbReference type="InterPro" id="IPR011333">
    <property type="entry name" value="SKP1/BTB/POZ_sf"/>
</dbReference>
<reference evidence="1 2" key="1">
    <citation type="journal article" date="2016" name="Mol. Biol. Evol.">
        <title>Comparative Genomics of Early-Diverging Mushroom-Forming Fungi Provides Insights into the Origins of Lignocellulose Decay Capabilities.</title>
        <authorList>
            <person name="Nagy L.G."/>
            <person name="Riley R."/>
            <person name="Tritt A."/>
            <person name="Adam C."/>
            <person name="Daum C."/>
            <person name="Floudas D."/>
            <person name="Sun H."/>
            <person name="Yadav J.S."/>
            <person name="Pangilinan J."/>
            <person name="Larsson K.H."/>
            <person name="Matsuura K."/>
            <person name="Barry K."/>
            <person name="Labutti K."/>
            <person name="Kuo R."/>
            <person name="Ohm R.A."/>
            <person name="Bhattacharya S.S."/>
            <person name="Shirouzu T."/>
            <person name="Yoshinaga Y."/>
            <person name="Martin F.M."/>
            <person name="Grigoriev I.V."/>
            <person name="Hibbett D.S."/>
        </authorList>
    </citation>
    <scope>NUCLEOTIDE SEQUENCE [LARGE SCALE GENOMIC DNA]</scope>
    <source>
        <strain evidence="1 2">HHB12029</strain>
    </source>
</reference>
<dbReference type="PANTHER" id="PTHR31758:SF2">
    <property type="entry name" value="BTB_POZ DOMAIN-CONTAINING PROTEIN YLR108C"/>
    <property type="match status" value="1"/>
</dbReference>
<dbReference type="PANTHER" id="PTHR31758">
    <property type="entry name" value="BTB/POZ DOMAIN-CONTAINING PROTEIN YLR108C"/>
    <property type="match status" value="1"/>
</dbReference>
<dbReference type="AlphaFoldDB" id="A0A165E932"/>
<dbReference type="STRING" id="1314781.A0A165E932"/>
<evidence type="ECO:0000313" key="1">
    <source>
        <dbReference type="EMBL" id="KZV86362.1"/>
    </source>
</evidence>
<evidence type="ECO:0000313" key="2">
    <source>
        <dbReference type="Proteomes" id="UP000077266"/>
    </source>
</evidence>